<evidence type="ECO:0000313" key="4">
    <source>
        <dbReference type="EMBL" id="MFC3022438.1"/>
    </source>
</evidence>
<dbReference type="EC" id="2.3.1.-" evidence="4"/>
<dbReference type="InterPro" id="IPR016181">
    <property type="entry name" value="Acyl_CoA_acyltransferase"/>
</dbReference>
<dbReference type="InterPro" id="IPR051016">
    <property type="entry name" value="Diverse_Substrate_AcTransf"/>
</dbReference>
<dbReference type="PANTHER" id="PTHR10545">
    <property type="entry name" value="DIAMINE N-ACETYLTRANSFERASE"/>
    <property type="match status" value="1"/>
</dbReference>
<accession>A0ABV7C477</accession>
<comment type="caution">
    <text evidence="4">The sequence shown here is derived from an EMBL/GenBank/DDBJ whole genome shotgun (WGS) entry which is preliminary data.</text>
</comment>
<organism evidence="4 5">
    <name type="scientific">Vibrio zhugei</name>
    <dbReference type="NCBI Taxonomy" id="2479546"/>
    <lineage>
        <taxon>Bacteria</taxon>
        <taxon>Pseudomonadati</taxon>
        <taxon>Pseudomonadota</taxon>
        <taxon>Gammaproteobacteria</taxon>
        <taxon>Vibrionales</taxon>
        <taxon>Vibrionaceae</taxon>
        <taxon>Vibrio</taxon>
    </lineage>
</organism>
<keyword evidence="2 4" id="KW-0012">Acyltransferase</keyword>
<dbReference type="CDD" id="cd04301">
    <property type="entry name" value="NAT_SF"/>
    <property type="match status" value="1"/>
</dbReference>
<evidence type="ECO:0000256" key="1">
    <source>
        <dbReference type="ARBA" id="ARBA00022679"/>
    </source>
</evidence>
<evidence type="ECO:0000259" key="3">
    <source>
        <dbReference type="PROSITE" id="PS51186"/>
    </source>
</evidence>
<dbReference type="RefSeq" id="WP_123014218.1">
    <property type="nucleotide sequence ID" value="NZ_AP024912.1"/>
</dbReference>
<keyword evidence="1 4" id="KW-0808">Transferase</keyword>
<sequence length="161" mass="18429">MMIQELTKQQSLDLVPIFSEMENYYFGANAATKEEIATYLLNGVFSDYSGVHVVAYYDESEVVGFTTFSILFPAPNLSGQLFMKDLFVSADARGEKVGQQLMRYLAQLAIEHGVRRFDWTAESTNPKAGQFYHAIGAQLIQEKQYYRFEGDELRRFAEHQP</sequence>
<dbReference type="Pfam" id="PF00583">
    <property type="entry name" value="Acetyltransf_1"/>
    <property type="match status" value="1"/>
</dbReference>
<dbReference type="SUPFAM" id="SSF55729">
    <property type="entry name" value="Acyl-CoA N-acyltransferases (Nat)"/>
    <property type="match status" value="1"/>
</dbReference>
<dbReference type="GO" id="GO:0016746">
    <property type="term" value="F:acyltransferase activity"/>
    <property type="evidence" value="ECO:0007669"/>
    <property type="project" value="UniProtKB-KW"/>
</dbReference>
<feature type="domain" description="N-acetyltransferase" evidence="3">
    <location>
        <begin position="1"/>
        <end position="158"/>
    </location>
</feature>
<dbReference type="PANTHER" id="PTHR10545:SF29">
    <property type="entry name" value="GH14572P-RELATED"/>
    <property type="match status" value="1"/>
</dbReference>
<gene>
    <name evidence="4" type="ORF">ACFODT_01085</name>
</gene>
<evidence type="ECO:0000256" key="2">
    <source>
        <dbReference type="ARBA" id="ARBA00023315"/>
    </source>
</evidence>
<dbReference type="Proteomes" id="UP001595384">
    <property type="component" value="Unassembled WGS sequence"/>
</dbReference>
<dbReference type="InterPro" id="IPR000182">
    <property type="entry name" value="GNAT_dom"/>
</dbReference>
<reference evidence="5" key="1">
    <citation type="journal article" date="2019" name="Int. J. Syst. Evol. Microbiol.">
        <title>The Global Catalogue of Microorganisms (GCM) 10K type strain sequencing project: providing services to taxonomists for standard genome sequencing and annotation.</title>
        <authorList>
            <consortium name="The Broad Institute Genomics Platform"/>
            <consortium name="The Broad Institute Genome Sequencing Center for Infectious Disease"/>
            <person name="Wu L."/>
            <person name="Ma J."/>
        </authorList>
    </citation>
    <scope>NUCLEOTIDE SEQUENCE [LARGE SCALE GENOMIC DNA]</scope>
    <source>
        <strain evidence="5">KCTC 62784</strain>
    </source>
</reference>
<dbReference type="PROSITE" id="PS51186">
    <property type="entry name" value="GNAT"/>
    <property type="match status" value="1"/>
</dbReference>
<proteinExistence type="predicted"/>
<dbReference type="EMBL" id="JBHRSE010000004">
    <property type="protein sequence ID" value="MFC3022438.1"/>
    <property type="molecule type" value="Genomic_DNA"/>
</dbReference>
<keyword evidence="5" id="KW-1185">Reference proteome</keyword>
<name>A0ABV7C477_9VIBR</name>
<protein>
    <submittedName>
        <fullName evidence="4">GNAT family N-acetyltransferase</fullName>
        <ecNumber evidence="4">2.3.1.-</ecNumber>
    </submittedName>
</protein>
<dbReference type="Gene3D" id="3.40.630.30">
    <property type="match status" value="1"/>
</dbReference>
<evidence type="ECO:0000313" key="5">
    <source>
        <dbReference type="Proteomes" id="UP001595384"/>
    </source>
</evidence>